<reference evidence="1 2" key="1">
    <citation type="journal article" date="2023" name="Hortic Res">
        <title>Pangenome of water caltrop reveals structural variations and asymmetric subgenome divergence after allopolyploidization.</title>
        <authorList>
            <person name="Zhang X."/>
            <person name="Chen Y."/>
            <person name="Wang L."/>
            <person name="Yuan Y."/>
            <person name="Fang M."/>
            <person name="Shi L."/>
            <person name="Lu R."/>
            <person name="Comes H.P."/>
            <person name="Ma Y."/>
            <person name="Chen Y."/>
            <person name="Huang G."/>
            <person name="Zhou Y."/>
            <person name="Zheng Z."/>
            <person name="Qiu Y."/>
        </authorList>
    </citation>
    <scope>NUCLEOTIDE SEQUENCE [LARGE SCALE GENOMIC DNA]</scope>
    <source>
        <tissue evidence="1">Roots</tissue>
    </source>
</reference>
<dbReference type="EMBL" id="JAXIOK010000004">
    <property type="protein sequence ID" value="KAK4774116.1"/>
    <property type="molecule type" value="Genomic_DNA"/>
</dbReference>
<organism evidence="1 2">
    <name type="scientific">Trapa incisa</name>
    <dbReference type="NCBI Taxonomy" id="236973"/>
    <lineage>
        <taxon>Eukaryota</taxon>
        <taxon>Viridiplantae</taxon>
        <taxon>Streptophyta</taxon>
        <taxon>Embryophyta</taxon>
        <taxon>Tracheophyta</taxon>
        <taxon>Spermatophyta</taxon>
        <taxon>Magnoliopsida</taxon>
        <taxon>eudicotyledons</taxon>
        <taxon>Gunneridae</taxon>
        <taxon>Pentapetalae</taxon>
        <taxon>rosids</taxon>
        <taxon>malvids</taxon>
        <taxon>Myrtales</taxon>
        <taxon>Lythraceae</taxon>
        <taxon>Trapa</taxon>
    </lineage>
</organism>
<evidence type="ECO:0000313" key="1">
    <source>
        <dbReference type="EMBL" id="KAK4774116.1"/>
    </source>
</evidence>
<keyword evidence="2" id="KW-1185">Reference proteome</keyword>
<evidence type="ECO:0000313" key="2">
    <source>
        <dbReference type="Proteomes" id="UP001345219"/>
    </source>
</evidence>
<sequence>MPLDQCLESVLWLHGSGKGSKGEDDLDLLSMYGLFDSRSGKVKSNSNKKKLAVDRKIRQDFKLLSVFSRWQSSISLFDCLNHCVFWLFSSLTGLCAVVPRSLDLSLQIKQLTPLVL</sequence>
<name>A0AAN7KW19_9MYRT</name>
<comment type="caution">
    <text evidence="1">The sequence shown here is derived from an EMBL/GenBank/DDBJ whole genome shotgun (WGS) entry which is preliminary data.</text>
</comment>
<dbReference type="AlphaFoldDB" id="A0AAN7KW19"/>
<gene>
    <name evidence="1" type="ORF">SAY87_029135</name>
</gene>
<proteinExistence type="predicted"/>
<accession>A0AAN7KW19</accession>
<protein>
    <submittedName>
        <fullName evidence="1">Uncharacterized protein</fullName>
    </submittedName>
</protein>
<dbReference type="Proteomes" id="UP001345219">
    <property type="component" value="Chromosome 22"/>
</dbReference>